<dbReference type="Gene3D" id="3.90.190.20">
    <property type="entry name" value="Mur ligase, C-terminal domain"/>
    <property type="match status" value="1"/>
</dbReference>
<dbReference type="Pfam" id="PF02875">
    <property type="entry name" value="Mur_ligase_C"/>
    <property type="match status" value="1"/>
</dbReference>
<reference evidence="3 4" key="1">
    <citation type="submission" date="2019-08" db="EMBL/GenBank/DDBJ databases">
        <title>Deep-cultivation of Planctomycetes and their phenomic and genomic characterization uncovers novel biology.</title>
        <authorList>
            <person name="Wiegand S."/>
            <person name="Jogler M."/>
            <person name="Boedeker C."/>
            <person name="Pinto D."/>
            <person name="Vollmers J."/>
            <person name="Rivas-Marin E."/>
            <person name="Kohn T."/>
            <person name="Peeters S.H."/>
            <person name="Heuer A."/>
            <person name="Rast P."/>
            <person name="Oberbeckmann S."/>
            <person name="Bunk B."/>
            <person name="Jeske O."/>
            <person name="Meyerdierks A."/>
            <person name="Storesund J.E."/>
            <person name="Kallscheuer N."/>
            <person name="Luecker S."/>
            <person name="Lage O.M."/>
            <person name="Pohl T."/>
            <person name="Merkel B.J."/>
            <person name="Hornburger P."/>
            <person name="Mueller R.-W."/>
            <person name="Bruemmer F."/>
            <person name="Labrenz M."/>
            <person name="Spormann A.M."/>
            <person name="Op den Camp H."/>
            <person name="Overmann J."/>
            <person name="Amann R."/>
            <person name="Jetten M.S.M."/>
            <person name="Mascher T."/>
            <person name="Medema M.H."/>
            <person name="Devos D.P."/>
            <person name="Kaster A.-K."/>
            <person name="Ovreas L."/>
            <person name="Rohde M."/>
            <person name="Galperin M.Y."/>
            <person name="Jogler C."/>
        </authorList>
    </citation>
    <scope>NUCLEOTIDE SEQUENCE [LARGE SCALE GENOMIC DNA]</scope>
    <source>
        <strain evidence="3 4">Pr1d</strain>
    </source>
</reference>
<gene>
    <name evidence="3" type="ORF">Pr1d_13890</name>
</gene>
<dbReference type="InterPro" id="IPR013221">
    <property type="entry name" value="Mur_ligase_cen"/>
</dbReference>
<keyword evidence="3" id="KW-0436">Ligase</keyword>
<feature type="domain" description="Mur ligase central" evidence="2">
    <location>
        <begin position="121"/>
        <end position="319"/>
    </location>
</feature>
<dbReference type="PANTHER" id="PTHR23135:SF4">
    <property type="entry name" value="UDP-N-ACETYLMURAMOYL-L-ALANYL-D-GLUTAMATE--2,6-DIAMINOPIMELATE LIGASE MURE HOMOLOG, CHLOROPLASTIC"/>
    <property type="match status" value="1"/>
</dbReference>
<dbReference type="SUPFAM" id="SSF53623">
    <property type="entry name" value="MurD-like peptide ligases, catalytic domain"/>
    <property type="match status" value="1"/>
</dbReference>
<dbReference type="InterPro" id="IPR004101">
    <property type="entry name" value="Mur_ligase_C"/>
</dbReference>
<dbReference type="GO" id="GO:0005524">
    <property type="term" value="F:ATP binding"/>
    <property type="evidence" value="ECO:0007669"/>
    <property type="project" value="InterPro"/>
</dbReference>
<dbReference type="EMBL" id="CP042913">
    <property type="protein sequence ID" value="QEG34117.1"/>
    <property type="molecule type" value="Genomic_DNA"/>
</dbReference>
<dbReference type="Gene3D" id="3.40.1190.10">
    <property type="entry name" value="Mur-like, catalytic domain"/>
    <property type="match status" value="1"/>
</dbReference>
<evidence type="ECO:0000313" key="3">
    <source>
        <dbReference type="EMBL" id="QEG34117.1"/>
    </source>
</evidence>
<dbReference type="SUPFAM" id="SSF53244">
    <property type="entry name" value="MurD-like peptide ligases, peptide-binding domain"/>
    <property type="match status" value="1"/>
</dbReference>
<dbReference type="EC" id="6.3.2.7" evidence="3"/>
<name>A0A5B9Q559_9BACT</name>
<dbReference type="Gene3D" id="3.40.1390.10">
    <property type="entry name" value="MurE/MurF, N-terminal domain"/>
    <property type="match status" value="1"/>
</dbReference>
<dbReference type="InterPro" id="IPR036615">
    <property type="entry name" value="Mur_ligase_C_dom_sf"/>
</dbReference>
<feature type="domain" description="Mur ligase C-terminal" evidence="1">
    <location>
        <begin position="342"/>
        <end position="461"/>
    </location>
</feature>
<dbReference type="AlphaFoldDB" id="A0A5B9Q559"/>
<evidence type="ECO:0000259" key="2">
    <source>
        <dbReference type="Pfam" id="PF08245"/>
    </source>
</evidence>
<proteinExistence type="predicted"/>
<evidence type="ECO:0000313" key="4">
    <source>
        <dbReference type="Proteomes" id="UP000323917"/>
    </source>
</evidence>
<dbReference type="SUPFAM" id="SSF63418">
    <property type="entry name" value="MurE/MurF N-terminal domain"/>
    <property type="match status" value="1"/>
</dbReference>
<evidence type="ECO:0000259" key="1">
    <source>
        <dbReference type="Pfam" id="PF02875"/>
    </source>
</evidence>
<sequence>MNAIRLQPVNENGSVDLNRLLPDATRTGSENVLATSCTSDWQQVQPGDVFIALPELAGNEENGHLCVHEAVARGAIAVICEEPVPVFDIPTYLVSDSRVAYGKLCQALASYPSQSISVVAVTGTHGKSTVIALLDSIFAMAGKHCGKISGLGCYDGMSHSAGIEVPVAAELATRLERMVAVGCTHAFVEVSSEALGQASYAGVEFDSICVTNVSDAHLDLHNSVQSYRNLKKSILKHLSPDGMVTLNADDPVSIKWLSHIDGPALTFGAKDQAEVSGELIVEHSNEQEFTISAGNQSAALRTTMIGEHHLSNCLAAATIALSYGVDLQTIAAGIEAVESLPGRMERVDCGQGFPVFVDAADTAESLRASLRSARHLSTGQVICVLGDPRNATYSEQLAIAHVVTRMADVAIVARPFPAEELSVGDSHQRARVEVVDDRRRAIACALSVAQPGDVVVIAGSRWEPQRAYGSFAVNTEQGDAATTRKLLYARTEQAPLRLVG</sequence>
<dbReference type="InterPro" id="IPR036565">
    <property type="entry name" value="Mur-like_cat_sf"/>
</dbReference>
<accession>A0A5B9Q559</accession>
<dbReference type="PANTHER" id="PTHR23135">
    <property type="entry name" value="MUR LIGASE FAMILY MEMBER"/>
    <property type="match status" value="1"/>
</dbReference>
<dbReference type="InterPro" id="IPR035911">
    <property type="entry name" value="MurE/MurF_N"/>
</dbReference>
<dbReference type="KEGG" id="bgok:Pr1d_13890"/>
<keyword evidence="4" id="KW-1185">Reference proteome</keyword>
<dbReference type="Proteomes" id="UP000323917">
    <property type="component" value="Chromosome"/>
</dbReference>
<protein>
    <submittedName>
        <fullName evidence="3">MurE-like ligase</fullName>
        <ecNumber evidence="3">6.3.2.7</ecNumber>
    </submittedName>
</protein>
<organism evidence="3 4">
    <name type="scientific">Bythopirellula goksoeyrii</name>
    <dbReference type="NCBI Taxonomy" id="1400387"/>
    <lineage>
        <taxon>Bacteria</taxon>
        <taxon>Pseudomonadati</taxon>
        <taxon>Planctomycetota</taxon>
        <taxon>Planctomycetia</taxon>
        <taxon>Pirellulales</taxon>
        <taxon>Lacipirellulaceae</taxon>
        <taxon>Bythopirellula</taxon>
    </lineage>
</organism>
<dbReference type="Pfam" id="PF08245">
    <property type="entry name" value="Mur_ligase_M"/>
    <property type="match status" value="1"/>
</dbReference>
<dbReference type="GO" id="GO:0047482">
    <property type="term" value="F:UDP-N-acetylmuramoyl-L-alanyl-D-glutamate-L-lysine ligase activity"/>
    <property type="evidence" value="ECO:0007669"/>
    <property type="project" value="UniProtKB-EC"/>
</dbReference>